<dbReference type="SUPFAM" id="SSF55729">
    <property type="entry name" value="Acyl-CoA N-acyltransferases (Nat)"/>
    <property type="match status" value="1"/>
</dbReference>
<sequence>MGPNTEDDSHFFVTQAIRDRKKRYRRRFVFVIFEKRVKKVIGNIEMNIHDWDGVGEIGFIIHPRYWGSGYATEAALLMLKYSFETCELHRVYATCDPANEASARVLDKIGMVKEGVLRKDLLIKGKWRDSAIYSMLICEWEKNKAL</sequence>
<name>A0ABY4EIW0_9BACI</name>
<dbReference type="Pfam" id="PF13302">
    <property type="entry name" value="Acetyltransf_3"/>
    <property type="match status" value="1"/>
</dbReference>
<evidence type="ECO:0000256" key="1">
    <source>
        <dbReference type="ARBA" id="ARBA00022679"/>
    </source>
</evidence>
<dbReference type="PROSITE" id="PS51186">
    <property type="entry name" value="GNAT"/>
    <property type="match status" value="1"/>
</dbReference>
<organism evidence="5 6">
    <name type="scientific">Halobacillus salinarum</name>
    <dbReference type="NCBI Taxonomy" id="2932257"/>
    <lineage>
        <taxon>Bacteria</taxon>
        <taxon>Bacillati</taxon>
        <taxon>Bacillota</taxon>
        <taxon>Bacilli</taxon>
        <taxon>Bacillales</taxon>
        <taxon>Bacillaceae</taxon>
        <taxon>Halobacillus</taxon>
    </lineage>
</organism>
<gene>
    <name evidence="5" type="ORF">MUN89_16820</name>
</gene>
<dbReference type="Gene3D" id="3.40.630.30">
    <property type="match status" value="1"/>
</dbReference>
<keyword evidence="1" id="KW-0808">Transferase</keyword>
<dbReference type="InterPro" id="IPR000182">
    <property type="entry name" value="GNAT_dom"/>
</dbReference>
<evidence type="ECO:0000256" key="2">
    <source>
        <dbReference type="ARBA" id="ARBA00023315"/>
    </source>
</evidence>
<dbReference type="Proteomes" id="UP000831787">
    <property type="component" value="Chromosome"/>
</dbReference>
<protein>
    <submittedName>
        <fullName evidence="5">GNAT family N-acetyltransferase</fullName>
    </submittedName>
</protein>
<dbReference type="InterPro" id="IPR051531">
    <property type="entry name" value="N-acetyltransferase"/>
</dbReference>
<reference evidence="5 6" key="1">
    <citation type="submission" date="2022-04" db="EMBL/GenBank/DDBJ databases">
        <title>Halobacillus sp. isolated from saltern.</title>
        <authorList>
            <person name="Won M."/>
            <person name="Lee C.-M."/>
            <person name="Woen H.-Y."/>
            <person name="Kwon S.-W."/>
        </authorList>
    </citation>
    <scope>NUCLEOTIDE SEQUENCE [LARGE SCALE GENOMIC DNA]</scope>
    <source>
        <strain evidence="5 6">SSBR10-3</strain>
    </source>
</reference>
<evidence type="ECO:0000313" key="6">
    <source>
        <dbReference type="Proteomes" id="UP000831787"/>
    </source>
</evidence>
<evidence type="ECO:0000256" key="3">
    <source>
        <dbReference type="ARBA" id="ARBA00038502"/>
    </source>
</evidence>
<proteinExistence type="inferred from homology"/>
<feature type="domain" description="N-acetyltransferase" evidence="4">
    <location>
        <begin position="1"/>
        <end position="129"/>
    </location>
</feature>
<accession>A0ABY4EIW0</accession>
<dbReference type="InterPro" id="IPR016181">
    <property type="entry name" value="Acyl_CoA_acyltransferase"/>
</dbReference>
<evidence type="ECO:0000313" key="5">
    <source>
        <dbReference type="EMBL" id="UOQ43559.1"/>
    </source>
</evidence>
<keyword evidence="6" id="KW-1185">Reference proteome</keyword>
<dbReference type="RefSeq" id="WP_244708918.1">
    <property type="nucleotide sequence ID" value="NZ_CP095073.1"/>
</dbReference>
<dbReference type="EMBL" id="CP095073">
    <property type="protein sequence ID" value="UOQ43559.1"/>
    <property type="molecule type" value="Genomic_DNA"/>
</dbReference>
<keyword evidence="2" id="KW-0012">Acyltransferase</keyword>
<dbReference type="PANTHER" id="PTHR43792:SF8">
    <property type="entry name" value="[RIBOSOMAL PROTEIN US5]-ALANINE N-ACETYLTRANSFERASE"/>
    <property type="match status" value="1"/>
</dbReference>
<dbReference type="PANTHER" id="PTHR43792">
    <property type="entry name" value="GNAT FAMILY, PUTATIVE (AFU_ORTHOLOGUE AFUA_3G00765)-RELATED-RELATED"/>
    <property type="match status" value="1"/>
</dbReference>
<comment type="similarity">
    <text evidence="3">Belongs to the acetyltransferase family. RimJ subfamily.</text>
</comment>
<evidence type="ECO:0000259" key="4">
    <source>
        <dbReference type="PROSITE" id="PS51186"/>
    </source>
</evidence>